<evidence type="ECO:0000313" key="3">
    <source>
        <dbReference type="Proteomes" id="UP000076765"/>
    </source>
</evidence>
<dbReference type="STRING" id="29433.MOVS_01435"/>
<evidence type="ECO:0000313" key="4">
    <source>
        <dbReference type="Proteomes" id="UP000255102"/>
    </source>
</evidence>
<keyword evidence="3" id="KW-1185">Reference proteome</keyword>
<dbReference type="KEGG" id="moi:MOVS_01435"/>
<accession>A0A378PHR2</accession>
<dbReference type="EMBL" id="CP011158">
    <property type="protein sequence ID" value="ANB90875.1"/>
    <property type="molecule type" value="Genomic_DNA"/>
</dbReference>
<name>A0A378PHR2_9GAMM</name>
<dbReference type="Proteomes" id="UP000076765">
    <property type="component" value="Chromosome"/>
</dbReference>
<reference evidence="2 4" key="2">
    <citation type="submission" date="2018-06" db="EMBL/GenBank/DDBJ databases">
        <authorList>
            <consortium name="Pathogen Informatics"/>
            <person name="Doyle S."/>
        </authorList>
    </citation>
    <scope>NUCLEOTIDE SEQUENCE [LARGE SCALE GENOMIC DNA]</scope>
    <source>
        <strain evidence="2 4">NCTC11227</strain>
    </source>
</reference>
<proteinExistence type="predicted"/>
<sequence>MIAGLRVWDRQGREISNITGRYPKFIGSGIITTAEKASINYTIPQGTTRIAVPVYLSRNDTLLVPPDAKDVDENYRYTNNYNLWSVDIKHTNTGFEYDTTHTDNANKQKPPIKIYWGYV</sequence>
<evidence type="ECO:0000313" key="2">
    <source>
        <dbReference type="EMBL" id="STY86321.1"/>
    </source>
</evidence>
<organism evidence="2 4">
    <name type="scientific">Moraxella ovis</name>
    <dbReference type="NCBI Taxonomy" id="29433"/>
    <lineage>
        <taxon>Bacteria</taxon>
        <taxon>Pseudomonadati</taxon>
        <taxon>Pseudomonadota</taxon>
        <taxon>Gammaproteobacteria</taxon>
        <taxon>Moraxellales</taxon>
        <taxon>Moraxellaceae</taxon>
        <taxon>Moraxella</taxon>
    </lineage>
</organism>
<gene>
    <name evidence="1" type="ORF">MOVS_01435</name>
    <name evidence="2" type="ORF">NCTC11227_00300</name>
</gene>
<reference evidence="1 3" key="1">
    <citation type="submission" date="2015-04" db="EMBL/GenBank/DDBJ databases">
        <authorList>
            <person name="Calcutt M.J."/>
            <person name="Foecking M.F."/>
        </authorList>
    </citation>
    <scope>NUCLEOTIDE SEQUENCE [LARGE SCALE GENOMIC DNA]</scope>
    <source>
        <strain evidence="1 3">199/55</strain>
    </source>
</reference>
<dbReference type="EMBL" id="UGPW01000001">
    <property type="protein sequence ID" value="STY86321.1"/>
    <property type="molecule type" value="Genomic_DNA"/>
</dbReference>
<evidence type="ECO:0000313" key="1">
    <source>
        <dbReference type="EMBL" id="ANB90875.1"/>
    </source>
</evidence>
<dbReference type="Proteomes" id="UP000255102">
    <property type="component" value="Unassembled WGS sequence"/>
</dbReference>
<dbReference type="RefSeq" id="WP_063513464.1">
    <property type="nucleotide sequence ID" value="NZ_CP011158.1"/>
</dbReference>
<protein>
    <submittedName>
        <fullName evidence="2">Uncharacterized protein</fullName>
    </submittedName>
</protein>
<dbReference type="AlphaFoldDB" id="A0A378PHR2"/>